<dbReference type="Proteomes" id="UP000295142">
    <property type="component" value="Unassembled WGS sequence"/>
</dbReference>
<dbReference type="GO" id="GO:0003723">
    <property type="term" value="F:RNA binding"/>
    <property type="evidence" value="ECO:0007669"/>
    <property type="project" value="UniProtKB-UniRule"/>
</dbReference>
<dbReference type="SUPFAM" id="SSF53335">
    <property type="entry name" value="S-adenosyl-L-methionine-dependent methyltransferases"/>
    <property type="match status" value="1"/>
</dbReference>
<dbReference type="InterPro" id="IPR023267">
    <property type="entry name" value="RCMT"/>
</dbReference>
<proteinExistence type="inferred from homology"/>
<dbReference type="Gene3D" id="3.40.50.150">
    <property type="entry name" value="Vaccinia Virus protein VP39"/>
    <property type="match status" value="1"/>
</dbReference>
<name>A0A4R2KH02_9RHOB</name>
<feature type="domain" description="SAM-dependent MTase RsmB/NOP-type" evidence="7">
    <location>
        <begin position="138"/>
        <end position="404"/>
    </location>
</feature>
<dbReference type="GO" id="GO:0008173">
    <property type="term" value="F:RNA methyltransferase activity"/>
    <property type="evidence" value="ECO:0007669"/>
    <property type="project" value="InterPro"/>
</dbReference>
<keyword evidence="3 5" id="KW-0949">S-adenosyl-L-methionine</keyword>
<evidence type="ECO:0000256" key="4">
    <source>
        <dbReference type="ARBA" id="ARBA00022884"/>
    </source>
</evidence>
<keyword evidence="9" id="KW-1185">Reference proteome</keyword>
<keyword evidence="1 5" id="KW-0489">Methyltransferase</keyword>
<protein>
    <submittedName>
        <fullName evidence="8">16S rRNA (Cytosine967-C5)-methyltransferase</fullName>
    </submittedName>
</protein>
<keyword evidence="4 5" id="KW-0694">RNA-binding</keyword>
<feature type="region of interest" description="Disordered" evidence="6">
    <location>
        <begin position="85"/>
        <end position="106"/>
    </location>
</feature>
<dbReference type="PROSITE" id="PS51686">
    <property type="entry name" value="SAM_MT_RSMB_NOP"/>
    <property type="match status" value="1"/>
</dbReference>
<organism evidence="8 9">
    <name type="scientific">Rhodovulum euryhalinum</name>
    <dbReference type="NCBI Taxonomy" id="35805"/>
    <lineage>
        <taxon>Bacteria</taxon>
        <taxon>Pseudomonadati</taxon>
        <taxon>Pseudomonadota</taxon>
        <taxon>Alphaproteobacteria</taxon>
        <taxon>Rhodobacterales</taxon>
        <taxon>Paracoccaceae</taxon>
        <taxon>Rhodovulum</taxon>
    </lineage>
</organism>
<dbReference type="InterPro" id="IPR049560">
    <property type="entry name" value="MeTrfase_RsmB-F_NOP2_cat"/>
</dbReference>
<dbReference type="InterPro" id="IPR001678">
    <property type="entry name" value="MeTrfase_RsmB-F_NOP2_dom"/>
</dbReference>
<dbReference type="Pfam" id="PF22458">
    <property type="entry name" value="RsmF-B_ferredox"/>
    <property type="match status" value="1"/>
</dbReference>
<feature type="compositionally biased region" description="Basic and acidic residues" evidence="6">
    <location>
        <begin position="89"/>
        <end position="103"/>
    </location>
</feature>
<evidence type="ECO:0000313" key="9">
    <source>
        <dbReference type="Proteomes" id="UP000295142"/>
    </source>
</evidence>
<dbReference type="InterPro" id="IPR054728">
    <property type="entry name" value="RsmB-like_ferredoxin"/>
</dbReference>
<dbReference type="PANTHER" id="PTHR22807">
    <property type="entry name" value="NOP2 YEAST -RELATED NOL1/NOP2/FMU SUN DOMAIN-CONTAINING"/>
    <property type="match status" value="1"/>
</dbReference>
<evidence type="ECO:0000256" key="6">
    <source>
        <dbReference type="SAM" id="MobiDB-lite"/>
    </source>
</evidence>
<dbReference type="OrthoDB" id="9810297at2"/>
<dbReference type="InterPro" id="IPR029063">
    <property type="entry name" value="SAM-dependent_MTases_sf"/>
</dbReference>
<evidence type="ECO:0000313" key="8">
    <source>
        <dbReference type="EMBL" id="TCO72424.1"/>
    </source>
</evidence>
<evidence type="ECO:0000256" key="2">
    <source>
        <dbReference type="ARBA" id="ARBA00022679"/>
    </source>
</evidence>
<dbReference type="AlphaFoldDB" id="A0A4R2KH02"/>
<evidence type="ECO:0000259" key="7">
    <source>
        <dbReference type="PROSITE" id="PS51686"/>
    </source>
</evidence>
<dbReference type="Pfam" id="PF01189">
    <property type="entry name" value="Methyltr_RsmB-F"/>
    <property type="match status" value="1"/>
</dbReference>
<dbReference type="EMBL" id="SLWW01000004">
    <property type="protein sequence ID" value="TCO72424.1"/>
    <property type="molecule type" value="Genomic_DNA"/>
</dbReference>
<evidence type="ECO:0000256" key="3">
    <source>
        <dbReference type="ARBA" id="ARBA00022691"/>
    </source>
</evidence>
<keyword evidence="2 5" id="KW-0808">Transferase</keyword>
<dbReference type="GO" id="GO:0001510">
    <property type="term" value="P:RNA methylation"/>
    <property type="evidence" value="ECO:0007669"/>
    <property type="project" value="InterPro"/>
</dbReference>
<dbReference type="PRINTS" id="PR02008">
    <property type="entry name" value="RCMTFAMILY"/>
</dbReference>
<comment type="caution">
    <text evidence="5">Lacks conserved residue(s) required for the propagation of feature annotation.</text>
</comment>
<feature type="binding site" evidence="5">
    <location>
        <position position="251"/>
    </location>
    <ligand>
        <name>S-adenosyl-L-methionine</name>
        <dbReference type="ChEBI" id="CHEBI:59789"/>
    </ligand>
</feature>
<evidence type="ECO:0000256" key="5">
    <source>
        <dbReference type="PROSITE-ProRule" id="PRU01023"/>
    </source>
</evidence>
<dbReference type="CDD" id="cd02440">
    <property type="entry name" value="AdoMet_MTases"/>
    <property type="match status" value="1"/>
</dbReference>
<comment type="caution">
    <text evidence="8">The sequence shown here is derived from an EMBL/GenBank/DDBJ whole genome shotgun (WGS) entry which is preliminary data.</text>
</comment>
<comment type="similarity">
    <text evidence="5">Belongs to the class I-like SAM-binding methyltransferase superfamily. RsmB/NOP family.</text>
</comment>
<dbReference type="PANTHER" id="PTHR22807:SF53">
    <property type="entry name" value="RIBOSOMAL RNA SMALL SUBUNIT METHYLTRANSFERASE B-RELATED"/>
    <property type="match status" value="1"/>
</dbReference>
<gene>
    <name evidence="8" type="ORF">EV655_104111</name>
</gene>
<reference evidence="8 9" key="1">
    <citation type="submission" date="2019-03" db="EMBL/GenBank/DDBJ databases">
        <title>Genomic Encyclopedia of Type Strains, Phase IV (KMG-IV): sequencing the most valuable type-strain genomes for metagenomic binning, comparative biology and taxonomic classification.</title>
        <authorList>
            <person name="Goeker M."/>
        </authorList>
    </citation>
    <scope>NUCLEOTIDE SEQUENCE [LARGE SCALE GENOMIC DNA]</scope>
    <source>
        <strain evidence="8 9">DSM 4868</strain>
    </source>
</reference>
<feature type="binding site" evidence="5">
    <location>
        <position position="291"/>
    </location>
    <ligand>
        <name>S-adenosyl-L-methionine</name>
        <dbReference type="ChEBI" id="CHEBI:59789"/>
    </ligand>
</feature>
<dbReference type="RefSeq" id="WP_132542972.1">
    <property type="nucleotide sequence ID" value="NZ_SLWW01000004.1"/>
</dbReference>
<accession>A0A4R2KH02</accession>
<sequence length="404" mass="42324">MTPSARHAAAICILDDWLAGAPVERLLTTWGRQNRYAGAKDRAAIRDLVFEVLRCRQSFAALGGADTGRGLVLGLLRSAGADPDTVFTGERHAPAPLTERERAAPPPLTDLPEEIACDCPADLAPVLRESLGADFRPVMEALRRRAAVFLRANLRRTTRDAAAAALAEEGVETRPHPLSPAALEVTANARRVQQSRAYAEGLVELQDAASQAVADLMPLAPGDRVLDYCAGGGGKTLALAGRVAARFHAHDAAPERMRDLPVRAGRAGVEVTLLGAGGLAAAEPFDLVLCDVPCTGSGAWRRSPEAKWRTGPADLARLTEVQAQILDRAAPLVGPGGALGYATCSLIGAENAAQVAAFLARHPGWTVAAERRLTPLDGGDGFYAAVLRRGQAAVRAGGAPLTHG</sequence>
<feature type="active site" description="Nucleophile" evidence="5">
    <location>
        <position position="344"/>
    </location>
</feature>
<evidence type="ECO:0000256" key="1">
    <source>
        <dbReference type="ARBA" id="ARBA00022603"/>
    </source>
</evidence>